<keyword evidence="1 5" id="KW-0673">Quorum sensing</keyword>
<comment type="caution">
    <text evidence="7">The sequence shown here is derived from an EMBL/GenBank/DDBJ whole genome shotgun (WGS) entry which is preliminary data.</text>
</comment>
<keyword evidence="4 5" id="KW-0071">Autoinducer synthesis</keyword>
<evidence type="ECO:0000313" key="7">
    <source>
        <dbReference type="EMBL" id="KHK89069.1"/>
    </source>
</evidence>
<proteinExistence type="inferred from homology"/>
<keyword evidence="8" id="KW-1185">Reference proteome</keyword>
<dbReference type="PRINTS" id="PR01549">
    <property type="entry name" value="AUTOINDCRSYN"/>
</dbReference>
<evidence type="ECO:0000256" key="1">
    <source>
        <dbReference type="ARBA" id="ARBA00022654"/>
    </source>
</evidence>
<dbReference type="AlphaFoldDB" id="A0A0B1ZDG2"/>
<evidence type="ECO:0000313" key="8">
    <source>
        <dbReference type="Proteomes" id="UP000031057"/>
    </source>
</evidence>
<organism evidence="7 8">
    <name type="scientific">Novosphingobium malaysiense</name>
    <dbReference type="NCBI Taxonomy" id="1348853"/>
    <lineage>
        <taxon>Bacteria</taxon>
        <taxon>Pseudomonadati</taxon>
        <taxon>Pseudomonadota</taxon>
        <taxon>Alphaproteobacteria</taxon>
        <taxon>Sphingomonadales</taxon>
        <taxon>Sphingomonadaceae</taxon>
        <taxon>Novosphingobium</taxon>
    </lineage>
</organism>
<dbReference type="Proteomes" id="UP000031057">
    <property type="component" value="Unassembled WGS sequence"/>
</dbReference>
<dbReference type="GO" id="GO:0007165">
    <property type="term" value="P:signal transduction"/>
    <property type="evidence" value="ECO:0007669"/>
    <property type="project" value="TreeGrafter"/>
</dbReference>
<evidence type="ECO:0000256" key="2">
    <source>
        <dbReference type="ARBA" id="ARBA00022679"/>
    </source>
</evidence>
<dbReference type="InterPro" id="IPR016181">
    <property type="entry name" value="Acyl_CoA_acyltransferase"/>
</dbReference>
<sequence>MIHTIDAGTQAQGAILRAMFEARKRVFVDLLKWDVPVLGGSWELDGFDDAHATYIVVSDELGRHRASARLLETTRPHILGDLFPRLSDGPVPRGPAIREITRFCLERDLRASERREARNQLVSALVAHALARGIERYTGVAEMAWFQQVLSFGWHCRALGAPQIRDGAMLAALAIDIDGTTPGLLEAGGIWSGGDVLESPVPRAA</sequence>
<dbReference type="GO" id="GO:0061579">
    <property type="term" value="F:N-acyl homoserine lactone synthase activity"/>
    <property type="evidence" value="ECO:0007669"/>
    <property type="project" value="UniProtKB-UniRule"/>
</dbReference>
<keyword evidence="2 6" id="KW-0808">Transferase</keyword>
<dbReference type="PANTHER" id="PTHR39322:SF1">
    <property type="entry name" value="ISOVALERYL-HOMOSERINE LACTONE SYNTHASE"/>
    <property type="match status" value="1"/>
</dbReference>
<keyword evidence="3 6" id="KW-0949">S-adenosyl-L-methionine</keyword>
<dbReference type="STRING" id="1348853.LK12_22250"/>
<protein>
    <recommendedName>
        <fullName evidence="6">Acyl-homoserine-lactone synthase</fullName>
        <ecNumber evidence="6">2.3.1.184</ecNumber>
    </recommendedName>
    <alternativeName>
        <fullName evidence="6">Autoinducer synthesis protein</fullName>
    </alternativeName>
</protein>
<evidence type="ECO:0000256" key="4">
    <source>
        <dbReference type="ARBA" id="ARBA00022929"/>
    </source>
</evidence>
<dbReference type="RefSeq" id="WP_039290030.1">
    <property type="nucleotide sequence ID" value="NZ_JTDI01000009.1"/>
</dbReference>
<dbReference type="Pfam" id="PF00765">
    <property type="entry name" value="Autoind_synth"/>
    <property type="match status" value="1"/>
</dbReference>
<dbReference type="EC" id="2.3.1.184" evidence="6"/>
<reference evidence="7 8" key="1">
    <citation type="submission" date="2014-10" db="EMBL/GenBank/DDBJ databases">
        <title>Genome sequence of Novosphingobium malaysiense MUSC 273(T).</title>
        <authorList>
            <person name="Lee L.-H."/>
        </authorList>
    </citation>
    <scope>NUCLEOTIDE SEQUENCE [LARGE SCALE GENOMIC DNA]</scope>
    <source>
        <strain evidence="7 8">MUSC 273</strain>
    </source>
</reference>
<dbReference type="InterPro" id="IPR001690">
    <property type="entry name" value="Autoind_synthase"/>
</dbReference>
<dbReference type="OrthoDB" id="6169313at2"/>
<dbReference type="PROSITE" id="PS51187">
    <property type="entry name" value="AUTOINDUCER_SYNTH_2"/>
    <property type="match status" value="1"/>
</dbReference>
<dbReference type="GO" id="GO:0009372">
    <property type="term" value="P:quorum sensing"/>
    <property type="evidence" value="ECO:0007669"/>
    <property type="project" value="UniProtKB-UniRule"/>
</dbReference>
<comment type="catalytic activity">
    <reaction evidence="6">
        <text>a fatty acyl-[ACP] + S-adenosyl-L-methionine = an N-acyl-L-homoserine lactone + S-methyl-5'-thioadenosine + holo-[ACP] + H(+)</text>
        <dbReference type="Rhea" id="RHEA:10096"/>
        <dbReference type="Rhea" id="RHEA-COMP:9685"/>
        <dbReference type="Rhea" id="RHEA-COMP:14125"/>
        <dbReference type="ChEBI" id="CHEBI:15378"/>
        <dbReference type="ChEBI" id="CHEBI:17509"/>
        <dbReference type="ChEBI" id="CHEBI:55474"/>
        <dbReference type="ChEBI" id="CHEBI:59789"/>
        <dbReference type="ChEBI" id="CHEBI:64479"/>
        <dbReference type="ChEBI" id="CHEBI:138651"/>
        <dbReference type="EC" id="2.3.1.184"/>
    </reaction>
</comment>
<evidence type="ECO:0000256" key="5">
    <source>
        <dbReference type="PROSITE-ProRule" id="PRU00533"/>
    </source>
</evidence>
<comment type="similarity">
    <text evidence="5 6">Belongs to the autoinducer synthase family.</text>
</comment>
<evidence type="ECO:0000256" key="6">
    <source>
        <dbReference type="RuleBase" id="RU361135"/>
    </source>
</evidence>
<evidence type="ECO:0000256" key="3">
    <source>
        <dbReference type="ARBA" id="ARBA00022691"/>
    </source>
</evidence>
<accession>A0A0B1ZDG2</accession>
<gene>
    <name evidence="7" type="ORF">LK12_22250</name>
</gene>
<dbReference type="SUPFAM" id="SSF55729">
    <property type="entry name" value="Acyl-CoA N-acyltransferases (Nat)"/>
    <property type="match status" value="1"/>
</dbReference>
<dbReference type="PANTHER" id="PTHR39322">
    <property type="entry name" value="ACYL-HOMOSERINE-LACTONE SYNTHASE"/>
    <property type="match status" value="1"/>
</dbReference>
<dbReference type="Gene3D" id="3.40.630.30">
    <property type="match status" value="1"/>
</dbReference>
<name>A0A0B1ZDG2_9SPHN</name>
<dbReference type="EMBL" id="JTDI01000009">
    <property type="protein sequence ID" value="KHK89069.1"/>
    <property type="molecule type" value="Genomic_DNA"/>
</dbReference>